<dbReference type="EMBL" id="CAJVQC010086707">
    <property type="protein sequence ID" value="CAG8822790.1"/>
    <property type="molecule type" value="Genomic_DNA"/>
</dbReference>
<name>A0ACA9S389_9GLOM</name>
<organism evidence="1 2">
    <name type="scientific">Racocetra persica</name>
    <dbReference type="NCBI Taxonomy" id="160502"/>
    <lineage>
        <taxon>Eukaryota</taxon>
        <taxon>Fungi</taxon>
        <taxon>Fungi incertae sedis</taxon>
        <taxon>Mucoromycota</taxon>
        <taxon>Glomeromycotina</taxon>
        <taxon>Glomeromycetes</taxon>
        <taxon>Diversisporales</taxon>
        <taxon>Gigasporaceae</taxon>
        <taxon>Racocetra</taxon>
    </lineage>
</organism>
<comment type="caution">
    <text evidence="1">The sequence shown here is derived from an EMBL/GenBank/DDBJ whole genome shotgun (WGS) entry which is preliminary data.</text>
</comment>
<reference evidence="1" key="1">
    <citation type="submission" date="2021-06" db="EMBL/GenBank/DDBJ databases">
        <authorList>
            <person name="Kallberg Y."/>
            <person name="Tangrot J."/>
            <person name="Rosling A."/>
        </authorList>
    </citation>
    <scope>NUCLEOTIDE SEQUENCE</scope>
    <source>
        <strain evidence="1">MA461A</strain>
    </source>
</reference>
<sequence>VQSLSESIESALREFAVRTQDANDPIDVSTLIKTHISCFNLINNIMQILRDKMTSSMSQDCLFLTGLDHQSSVFSNVKSCILKMSHSAFKMPVLTNKSPQNKELLQLSSILHKKAFEILEDFLKFVTEFLPSSDKPNIGCCEMLATNISDAETSVSDYPTLNLSWKYIIKLSIAYKDDIMKRRLKLDSIIYNLSCGASYNFSKLIMSTNSDETFQQNLPDVKQIDKMSTIVRFYVTHLLSIVKCYVE</sequence>
<proteinExistence type="predicted"/>
<gene>
    <name evidence="1" type="ORF">RPERSI_LOCUS25888</name>
</gene>
<accession>A0ACA9S389</accession>
<feature type="non-terminal residue" evidence="1">
    <location>
        <position position="247"/>
    </location>
</feature>
<evidence type="ECO:0000313" key="2">
    <source>
        <dbReference type="Proteomes" id="UP000789920"/>
    </source>
</evidence>
<protein>
    <submittedName>
        <fullName evidence="1">24799_t:CDS:1</fullName>
    </submittedName>
</protein>
<feature type="non-terminal residue" evidence="1">
    <location>
        <position position="1"/>
    </location>
</feature>
<dbReference type="Proteomes" id="UP000789920">
    <property type="component" value="Unassembled WGS sequence"/>
</dbReference>
<evidence type="ECO:0000313" key="1">
    <source>
        <dbReference type="EMBL" id="CAG8822790.1"/>
    </source>
</evidence>
<keyword evidence="2" id="KW-1185">Reference proteome</keyword>